<evidence type="ECO:0000313" key="2">
    <source>
        <dbReference type="EMBL" id="RNB70927.1"/>
    </source>
</evidence>
<dbReference type="EMBL" id="RHHT01000066">
    <property type="protein sequence ID" value="RNB70927.1"/>
    <property type="molecule type" value="Genomic_DNA"/>
</dbReference>
<dbReference type="InterPro" id="IPR029068">
    <property type="entry name" value="Glyas_Bleomycin-R_OHBP_Dase"/>
</dbReference>
<dbReference type="Gene3D" id="3.10.180.10">
    <property type="entry name" value="2,3-Dihydroxybiphenyl 1,2-Dioxygenase, domain 1"/>
    <property type="match status" value="1"/>
</dbReference>
<organism evidence="2 3">
    <name type="scientific">Brevibacillus panacihumi</name>
    <dbReference type="NCBI Taxonomy" id="497735"/>
    <lineage>
        <taxon>Bacteria</taxon>
        <taxon>Bacillati</taxon>
        <taxon>Bacillota</taxon>
        <taxon>Bacilli</taxon>
        <taxon>Bacillales</taxon>
        <taxon>Paenibacillaceae</taxon>
        <taxon>Brevibacillus</taxon>
    </lineage>
</organism>
<evidence type="ECO:0000313" key="3">
    <source>
        <dbReference type="Proteomes" id="UP000281915"/>
    </source>
</evidence>
<dbReference type="SUPFAM" id="SSF54593">
    <property type="entry name" value="Glyoxalase/Bleomycin resistance protein/Dihydroxybiphenyl dioxygenase"/>
    <property type="match status" value="1"/>
</dbReference>
<accession>A0A3M8C6B6</accession>
<name>A0A3M8C6B6_9BACL</name>
<dbReference type="Proteomes" id="UP000281915">
    <property type="component" value="Unassembled WGS sequence"/>
</dbReference>
<sequence>MKMIELELKTINITEMQRFYVDTLGLVLVEQSEDGFTVQAGATRLTFIREQDESVPYYHFAMNIPENQIADAKNWLLNRGCSVLQAEPIDFLNIHAEADIAYFHGTDAHAVYFEDPAGNLVEFIARHRLGNPSNETFGSSSILNISEIGFPLRGNTPETIDFLSARIPLAPFIGDGRSFQMLGDDHGMFILGDHEIGWYPTRKIPEIHPIRMTVLAEQPNEFQLDGYPYLIRTVPGTATEC</sequence>
<protein>
    <submittedName>
        <fullName evidence="2">Glyoxalase</fullName>
    </submittedName>
</protein>
<evidence type="ECO:0000259" key="1">
    <source>
        <dbReference type="PROSITE" id="PS51819"/>
    </source>
</evidence>
<dbReference type="InterPro" id="IPR037523">
    <property type="entry name" value="VOC_core"/>
</dbReference>
<comment type="caution">
    <text evidence="2">The sequence shown here is derived from an EMBL/GenBank/DDBJ whole genome shotgun (WGS) entry which is preliminary data.</text>
</comment>
<proteinExistence type="predicted"/>
<feature type="domain" description="VOC" evidence="1">
    <location>
        <begin position="2"/>
        <end position="126"/>
    </location>
</feature>
<reference evidence="2 3" key="1">
    <citation type="submission" date="2018-10" db="EMBL/GenBank/DDBJ databases">
        <title>Phylogenomics of Brevibacillus.</title>
        <authorList>
            <person name="Dunlap C."/>
        </authorList>
    </citation>
    <scope>NUCLEOTIDE SEQUENCE [LARGE SCALE GENOMIC DNA]</scope>
    <source>
        <strain evidence="2 3">JCM 15085</strain>
    </source>
</reference>
<gene>
    <name evidence="2" type="ORF">EDM58_22900</name>
</gene>
<dbReference type="PROSITE" id="PS51819">
    <property type="entry name" value="VOC"/>
    <property type="match status" value="1"/>
</dbReference>
<dbReference type="AlphaFoldDB" id="A0A3M8C6B6"/>